<dbReference type="SUPFAM" id="SSF50475">
    <property type="entry name" value="FMN-binding split barrel"/>
    <property type="match status" value="1"/>
</dbReference>
<dbReference type="InterPro" id="IPR012349">
    <property type="entry name" value="Split_barrel_FMN-bd"/>
</dbReference>
<dbReference type="Pfam" id="PF04299">
    <property type="entry name" value="FMN_bind_2"/>
    <property type="match status" value="1"/>
</dbReference>
<evidence type="ECO:0000313" key="1">
    <source>
        <dbReference type="EMBL" id="QAA81090.1"/>
    </source>
</evidence>
<reference evidence="1 2" key="1">
    <citation type="submission" date="2019-01" db="EMBL/GenBank/DDBJ databases">
        <title>Complete genome sequencing of Aequorivita sp. H23M31.</title>
        <authorList>
            <person name="Bae J.-W."/>
        </authorList>
    </citation>
    <scope>NUCLEOTIDE SEQUENCE [LARGE SCALE GENOMIC DNA]</scope>
    <source>
        <strain evidence="1 2">H23M31</strain>
    </source>
</reference>
<dbReference type="PIRSF" id="PIRSF010372">
    <property type="entry name" value="PaiB"/>
    <property type="match status" value="1"/>
</dbReference>
<sequence>MYQPKKYINNSPEFIHSFIQQYPFATVVLKGECLLATHIPVLIDGNKENYRLFAHIANHNQMHRFLKNGEEMLVIFQGPDSYISSSWYSFPEIPTWDYEAVHVNGKITLQSDYELQDSLERLMGYFERDSENPVTYKTIPKEIWNDNFSGITGFWIEPFQALGIEKLHQGFEYREIQNINDKLQKGCPKNIQLASLLKKKHNLE</sequence>
<dbReference type="AlphaFoldDB" id="A0A410G1H2"/>
<organism evidence="1 2">
    <name type="scientific">Aequorivita ciconiae</name>
    <dbReference type="NCBI Taxonomy" id="2494375"/>
    <lineage>
        <taxon>Bacteria</taxon>
        <taxon>Pseudomonadati</taxon>
        <taxon>Bacteroidota</taxon>
        <taxon>Flavobacteriia</taxon>
        <taxon>Flavobacteriales</taxon>
        <taxon>Flavobacteriaceae</taxon>
        <taxon>Aequorivita</taxon>
    </lineage>
</organism>
<accession>A0A410G1H2</accession>
<dbReference type="KEGG" id="aev:EI546_04820"/>
<evidence type="ECO:0000313" key="2">
    <source>
        <dbReference type="Proteomes" id="UP000285517"/>
    </source>
</evidence>
<dbReference type="PANTHER" id="PTHR35802:SF1">
    <property type="entry name" value="PROTEASE SYNTHASE AND SPORULATION PROTEIN PAI 2"/>
    <property type="match status" value="1"/>
</dbReference>
<dbReference type="Gene3D" id="2.30.110.10">
    <property type="entry name" value="Electron Transport, Fmn-binding Protein, Chain A"/>
    <property type="match status" value="1"/>
</dbReference>
<keyword evidence="2" id="KW-1185">Reference proteome</keyword>
<dbReference type="EMBL" id="CP034951">
    <property type="protein sequence ID" value="QAA81090.1"/>
    <property type="molecule type" value="Genomic_DNA"/>
</dbReference>
<proteinExistence type="predicted"/>
<protein>
    <submittedName>
        <fullName evidence="1">FMN-binding negative transcriptional regulator</fullName>
    </submittedName>
</protein>
<dbReference type="Proteomes" id="UP000285517">
    <property type="component" value="Chromosome"/>
</dbReference>
<dbReference type="RefSeq" id="WP_128249481.1">
    <property type="nucleotide sequence ID" value="NZ_CP034951.1"/>
</dbReference>
<gene>
    <name evidence="1" type="ORF">EI546_04820</name>
</gene>
<dbReference type="InterPro" id="IPR007396">
    <property type="entry name" value="TR_PAI2-type"/>
</dbReference>
<dbReference type="OrthoDB" id="9794948at2"/>
<name>A0A410G1H2_9FLAO</name>
<dbReference type="PANTHER" id="PTHR35802">
    <property type="entry name" value="PROTEASE SYNTHASE AND SPORULATION PROTEIN PAI 2"/>
    <property type="match status" value="1"/>
</dbReference>